<organism evidence="7 8">
    <name type="scientific">Stylonychia lemnae</name>
    <name type="common">Ciliate</name>
    <dbReference type="NCBI Taxonomy" id="5949"/>
    <lineage>
        <taxon>Eukaryota</taxon>
        <taxon>Sar</taxon>
        <taxon>Alveolata</taxon>
        <taxon>Ciliophora</taxon>
        <taxon>Intramacronucleata</taxon>
        <taxon>Spirotrichea</taxon>
        <taxon>Stichotrichia</taxon>
        <taxon>Sporadotrichida</taxon>
        <taxon>Oxytrichidae</taxon>
        <taxon>Stylonychinae</taxon>
        <taxon>Stylonychia</taxon>
    </lineage>
</organism>
<comment type="subcellular location">
    <subcellularLocation>
        <location evidence="4">Nucleus</location>
    </subcellularLocation>
</comment>
<dbReference type="CDD" id="cd00086">
    <property type="entry name" value="homeodomain"/>
    <property type="match status" value="1"/>
</dbReference>
<feature type="DNA-binding region" description="Homeobox" evidence="4">
    <location>
        <begin position="44"/>
        <end position="106"/>
    </location>
</feature>
<evidence type="ECO:0000313" key="7">
    <source>
        <dbReference type="EMBL" id="CDW86385.1"/>
    </source>
</evidence>
<dbReference type="Proteomes" id="UP000039865">
    <property type="component" value="Unassembled WGS sequence"/>
</dbReference>
<gene>
    <name evidence="7" type="primary">Contig11290.g12065</name>
    <name evidence="7" type="ORF">STYLEM_15479</name>
</gene>
<dbReference type="PANTHER" id="PTHR11850">
    <property type="entry name" value="HOMEOBOX PROTEIN TRANSCRIPTION FACTORS"/>
    <property type="match status" value="1"/>
</dbReference>
<keyword evidence="8" id="KW-1185">Reference proteome</keyword>
<dbReference type="InterPro" id="IPR009057">
    <property type="entry name" value="Homeodomain-like_sf"/>
</dbReference>
<dbReference type="InterPro" id="IPR050224">
    <property type="entry name" value="TALE_homeobox"/>
</dbReference>
<keyword evidence="1 4" id="KW-0238">DNA-binding</keyword>
<dbReference type="EMBL" id="CCKQ01014599">
    <property type="protein sequence ID" value="CDW86385.1"/>
    <property type="molecule type" value="Genomic_DNA"/>
</dbReference>
<evidence type="ECO:0000256" key="5">
    <source>
        <dbReference type="SAM" id="MobiDB-lite"/>
    </source>
</evidence>
<keyword evidence="2 4" id="KW-0371">Homeobox</keyword>
<dbReference type="GO" id="GO:0006355">
    <property type="term" value="P:regulation of DNA-templated transcription"/>
    <property type="evidence" value="ECO:0007669"/>
    <property type="project" value="InterPro"/>
</dbReference>
<dbReference type="InterPro" id="IPR001356">
    <property type="entry name" value="HD"/>
</dbReference>
<sequence length="312" mass="36760">MKTPGNKPTHYKLNEMSSSTDRDDSVDDSDYKGALKITRIKNRRYIRMPNFAKRSVNILKNWLNQHLDNPYPTHKEKDSLSHESGLSKRQIQNWFTNARKRIWQPMIREQQEVIEENFDGLKEETREKDLDIESTKLTEHKDNSDDLSSVQKEKLESIDQASYQKSIGHSNQTDNMPSQQQLNQCSRPELIQQNIDKNMHAYQNFQWQQNQQIQMSQIQNNQSQGNHNLVVPIVHRPQPLLNPYFSQLNFHYAPQQQLILSNNQYIPFNYLPKCYNKPTFVPMSGALQIKDSNIMQLDLSQYLSRLQSQQKI</sequence>
<dbReference type="InParanoid" id="A0A078AVJ7"/>
<dbReference type="OrthoDB" id="10056939at2759"/>
<evidence type="ECO:0000313" key="8">
    <source>
        <dbReference type="Proteomes" id="UP000039865"/>
    </source>
</evidence>
<feature type="domain" description="Homeobox" evidence="6">
    <location>
        <begin position="42"/>
        <end position="105"/>
    </location>
</feature>
<proteinExistence type="predicted"/>
<evidence type="ECO:0000256" key="2">
    <source>
        <dbReference type="ARBA" id="ARBA00023155"/>
    </source>
</evidence>
<dbReference type="GO" id="GO:0003677">
    <property type="term" value="F:DNA binding"/>
    <property type="evidence" value="ECO:0007669"/>
    <property type="project" value="UniProtKB-UniRule"/>
</dbReference>
<name>A0A078AVJ7_STYLE</name>
<dbReference type="GO" id="GO:0005634">
    <property type="term" value="C:nucleus"/>
    <property type="evidence" value="ECO:0007669"/>
    <property type="project" value="UniProtKB-SubCell"/>
</dbReference>
<evidence type="ECO:0000259" key="6">
    <source>
        <dbReference type="PROSITE" id="PS50071"/>
    </source>
</evidence>
<feature type="compositionally biased region" description="Basic and acidic residues" evidence="5">
    <location>
        <begin position="125"/>
        <end position="144"/>
    </location>
</feature>
<dbReference type="SUPFAM" id="SSF46689">
    <property type="entry name" value="Homeodomain-like"/>
    <property type="match status" value="1"/>
</dbReference>
<dbReference type="PROSITE" id="PS50071">
    <property type="entry name" value="HOMEOBOX_2"/>
    <property type="match status" value="1"/>
</dbReference>
<feature type="region of interest" description="Disordered" evidence="5">
    <location>
        <begin position="1"/>
        <end position="29"/>
    </location>
</feature>
<dbReference type="Gene3D" id="1.10.10.60">
    <property type="entry name" value="Homeodomain-like"/>
    <property type="match status" value="1"/>
</dbReference>
<keyword evidence="3 4" id="KW-0539">Nucleus</keyword>
<accession>A0A078AVJ7</accession>
<dbReference type="Pfam" id="PF05920">
    <property type="entry name" value="Homeobox_KN"/>
    <property type="match status" value="1"/>
</dbReference>
<protein>
    <submittedName>
        <fullName evidence="7">Homeobox protein bel1-like protein</fullName>
    </submittedName>
</protein>
<dbReference type="SMART" id="SM00389">
    <property type="entry name" value="HOX"/>
    <property type="match status" value="1"/>
</dbReference>
<evidence type="ECO:0000256" key="1">
    <source>
        <dbReference type="ARBA" id="ARBA00023125"/>
    </source>
</evidence>
<feature type="region of interest" description="Disordered" evidence="5">
    <location>
        <begin position="125"/>
        <end position="160"/>
    </location>
</feature>
<reference evidence="7 8" key="1">
    <citation type="submission" date="2014-06" db="EMBL/GenBank/DDBJ databases">
        <authorList>
            <person name="Swart Estienne"/>
        </authorList>
    </citation>
    <scope>NUCLEOTIDE SEQUENCE [LARGE SCALE GENOMIC DNA]</scope>
    <source>
        <strain evidence="7 8">130c</strain>
    </source>
</reference>
<evidence type="ECO:0000256" key="4">
    <source>
        <dbReference type="PROSITE-ProRule" id="PRU00108"/>
    </source>
</evidence>
<evidence type="ECO:0000256" key="3">
    <source>
        <dbReference type="ARBA" id="ARBA00023242"/>
    </source>
</evidence>
<dbReference type="AlphaFoldDB" id="A0A078AVJ7"/>
<dbReference type="InterPro" id="IPR008422">
    <property type="entry name" value="KN_HD"/>
</dbReference>